<dbReference type="STRING" id="36844.SAMN04488501_102328"/>
<dbReference type="EMBL" id="LHUR01000022">
    <property type="protein sequence ID" value="KOA19577.1"/>
    <property type="molecule type" value="Genomic_DNA"/>
</dbReference>
<organism evidence="1 2">
    <name type="scientific">Clostridium homopropionicum DSM 5847</name>
    <dbReference type="NCBI Taxonomy" id="1121318"/>
    <lineage>
        <taxon>Bacteria</taxon>
        <taxon>Bacillati</taxon>
        <taxon>Bacillota</taxon>
        <taxon>Clostridia</taxon>
        <taxon>Eubacteriales</taxon>
        <taxon>Clostridiaceae</taxon>
        <taxon>Clostridium</taxon>
    </lineage>
</organism>
<dbReference type="PATRIC" id="fig|1121318.3.peg.1681"/>
<evidence type="ECO:0000313" key="2">
    <source>
        <dbReference type="Proteomes" id="UP000037043"/>
    </source>
</evidence>
<name>A0A0L6Z9C4_9CLOT</name>
<reference evidence="2" key="1">
    <citation type="submission" date="2015-08" db="EMBL/GenBank/DDBJ databases">
        <title>Genome sequence of the strict anaerobe Clostridium homopropionicum LuHBu1 (DSM 5847T).</title>
        <authorList>
            <person name="Poehlein A."/>
            <person name="Beck M."/>
            <person name="Schiel-Bengelsdorf B."/>
            <person name="Bengelsdorf F.R."/>
            <person name="Daniel R."/>
            <person name="Duerre P."/>
        </authorList>
    </citation>
    <scope>NUCLEOTIDE SEQUENCE [LARGE SCALE GENOMIC DNA]</scope>
    <source>
        <strain evidence="2">DSM 5847</strain>
    </source>
</reference>
<dbReference type="Proteomes" id="UP000037043">
    <property type="component" value="Unassembled WGS sequence"/>
</dbReference>
<protein>
    <submittedName>
        <fullName evidence="1">PD-(D/E)XK nuclease superfamily protein</fullName>
    </submittedName>
</protein>
<dbReference type="InterPro" id="IPR021229">
    <property type="entry name" value="DUF2800"/>
</dbReference>
<comment type="caution">
    <text evidence="1">The sequence shown here is derived from an EMBL/GenBank/DDBJ whole genome shotgun (WGS) entry which is preliminary data.</text>
</comment>
<dbReference type="RefSeq" id="WP_052221227.1">
    <property type="nucleotide sequence ID" value="NZ_LHUR01000022.1"/>
</dbReference>
<proteinExistence type="predicted"/>
<sequence length="382" mass="43237">MSDHAVLSASGSHRWLHCLPSARLELEFVNNESNAAAEGTAAHALCEHKLKKALHMRSKRPISDYNTDEMEEHSDAYVEFVMEQLEIAKQSCTDPLVLIEQRLDFSCYVPEGFGTGDCIIIADKGLHIIDFKYGMGVLVDVVDNPQMKLYALGALEIYDRLYDIEEVSMTIFQPRRENVSTWTISVKELKDWAENELKPKALMAYDGEGEYLPGEWCTFCRAAVKCRARAEEKLKLAQSEFKLPPLLTDAEIEEVLAKLTDLTKWANEIISYATDAAVNHGKEWHGFKIVEGRSVRKYKDEDAVAEAVKANGYKDIYRQSLITLTEMQKLMGKAKFEEILGGLIHKPPGKPTLVPLSDKRPVMNVSNVKNEFNEITEVLEYE</sequence>
<keyword evidence="2" id="KW-1185">Reference proteome</keyword>
<accession>A0A0L6Z9C4</accession>
<evidence type="ECO:0000313" key="1">
    <source>
        <dbReference type="EMBL" id="KOA19577.1"/>
    </source>
</evidence>
<dbReference type="Pfam" id="PF10926">
    <property type="entry name" value="DUF2800"/>
    <property type="match status" value="1"/>
</dbReference>
<dbReference type="AlphaFoldDB" id="A0A0L6Z9C4"/>
<gene>
    <name evidence="1" type="ORF">CLHOM_16660</name>
</gene>